<evidence type="ECO:0000256" key="9">
    <source>
        <dbReference type="SAM" id="Phobius"/>
    </source>
</evidence>
<evidence type="ECO:0000256" key="3">
    <source>
        <dbReference type="ARBA" id="ARBA00022475"/>
    </source>
</evidence>
<dbReference type="GO" id="GO:0005886">
    <property type="term" value="C:plasma membrane"/>
    <property type="evidence" value="ECO:0007669"/>
    <property type="project" value="UniProtKB-SubCell"/>
</dbReference>
<dbReference type="AlphaFoldDB" id="A0A4R3KDI9"/>
<feature type="transmembrane region" description="Helical" evidence="9">
    <location>
        <begin position="153"/>
        <end position="174"/>
    </location>
</feature>
<evidence type="ECO:0000256" key="8">
    <source>
        <dbReference type="RuleBase" id="RU004057"/>
    </source>
</evidence>
<dbReference type="InterPro" id="IPR050790">
    <property type="entry name" value="ExbB/TolQ_transport"/>
</dbReference>
<evidence type="ECO:0000256" key="2">
    <source>
        <dbReference type="ARBA" id="ARBA00022448"/>
    </source>
</evidence>
<evidence type="ECO:0000313" key="11">
    <source>
        <dbReference type="EMBL" id="TCS81346.1"/>
    </source>
</evidence>
<organism evidence="11 12">
    <name type="scientific">Pectinatus cerevisiiphilus</name>
    <dbReference type="NCBI Taxonomy" id="86956"/>
    <lineage>
        <taxon>Bacteria</taxon>
        <taxon>Bacillati</taxon>
        <taxon>Bacillota</taxon>
        <taxon>Negativicutes</taxon>
        <taxon>Selenomonadales</taxon>
        <taxon>Selenomonadaceae</taxon>
        <taxon>Pectinatus</taxon>
    </lineage>
</organism>
<dbReference type="InterPro" id="IPR002898">
    <property type="entry name" value="MotA_ExbB_proton_chnl"/>
</dbReference>
<sequence>MSSVELFSKGGPVMYVLLLCSLCVAAIAIDRFIFYRRAQKGISPFLESLPEITKKPLDNAVETCEKETNAAGFIATTGLKAAEESTDVKLALDTAYASAAMQLRARLNYLSMIVTLSPLLGLLGTISGMIQSFSIFSLQAGQPLAITGGIGEALIATATGLCVAIFALLVHTYFAQQLDKILNDLDRAASIVLSSVYKGNEGQADAT</sequence>
<keyword evidence="3" id="KW-1003">Cell membrane</keyword>
<feature type="transmembrane region" description="Helical" evidence="9">
    <location>
        <begin position="109"/>
        <end position="133"/>
    </location>
</feature>
<keyword evidence="12" id="KW-1185">Reference proteome</keyword>
<dbReference type="Proteomes" id="UP000295188">
    <property type="component" value="Unassembled WGS sequence"/>
</dbReference>
<name>A0A4R3KDI9_9FIRM</name>
<dbReference type="EMBL" id="SMAA01000002">
    <property type="protein sequence ID" value="TCS81346.1"/>
    <property type="molecule type" value="Genomic_DNA"/>
</dbReference>
<dbReference type="PANTHER" id="PTHR30625:SF15">
    <property type="entry name" value="BIOPOLYMER TRANSPORT PROTEIN EXBB"/>
    <property type="match status" value="1"/>
</dbReference>
<feature type="domain" description="MotA/TolQ/ExbB proton channel" evidence="10">
    <location>
        <begin position="74"/>
        <end position="185"/>
    </location>
</feature>
<dbReference type="PANTHER" id="PTHR30625">
    <property type="entry name" value="PROTEIN TOLQ"/>
    <property type="match status" value="1"/>
</dbReference>
<evidence type="ECO:0000256" key="6">
    <source>
        <dbReference type="ARBA" id="ARBA00022989"/>
    </source>
</evidence>
<keyword evidence="7 9" id="KW-0472">Membrane</keyword>
<evidence type="ECO:0000313" key="12">
    <source>
        <dbReference type="Proteomes" id="UP000295188"/>
    </source>
</evidence>
<evidence type="ECO:0000256" key="1">
    <source>
        <dbReference type="ARBA" id="ARBA00004651"/>
    </source>
</evidence>
<evidence type="ECO:0000259" key="10">
    <source>
        <dbReference type="Pfam" id="PF01618"/>
    </source>
</evidence>
<protein>
    <submittedName>
        <fullName evidence="11">Biopolymer transport protein ExbB</fullName>
    </submittedName>
</protein>
<comment type="subcellular location">
    <subcellularLocation>
        <location evidence="1">Cell membrane</location>
        <topology evidence="1">Multi-pass membrane protein</topology>
    </subcellularLocation>
    <subcellularLocation>
        <location evidence="8">Membrane</location>
        <topology evidence="8">Multi-pass membrane protein</topology>
    </subcellularLocation>
</comment>
<comment type="caution">
    <text evidence="11">The sequence shown here is derived from an EMBL/GenBank/DDBJ whole genome shotgun (WGS) entry which is preliminary data.</text>
</comment>
<evidence type="ECO:0000256" key="5">
    <source>
        <dbReference type="ARBA" id="ARBA00022927"/>
    </source>
</evidence>
<keyword evidence="6 9" id="KW-1133">Transmembrane helix</keyword>
<keyword evidence="5 8" id="KW-0653">Protein transport</keyword>
<dbReference type="Pfam" id="PF01618">
    <property type="entry name" value="MotA_ExbB"/>
    <property type="match status" value="1"/>
</dbReference>
<reference evidence="11 12" key="1">
    <citation type="submission" date="2019-03" db="EMBL/GenBank/DDBJ databases">
        <title>Genomic Encyclopedia of Type Strains, Phase IV (KMG-IV): sequencing the most valuable type-strain genomes for metagenomic binning, comparative biology and taxonomic classification.</title>
        <authorList>
            <person name="Goeker M."/>
        </authorList>
    </citation>
    <scope>NUCLEOTIDE SEQUENCE [LARGE SCALE GENOMIC DNA]</scope>
    <source>
        <strain evidence="11 12">DSM 20467</strain>
    </source>
</reference>
<feature type="transmembrane region" description="Helical" evidence="9">
    <location>
        <begin position="12"/>
        <end position="34"/>
    </location>
</feature>
<keyword evidence="2 8" id="KW-0813">Transport</keyword>
<gene>
    <name evidence="11" type="ORF">EDC37_10242</name>
</gene>
<accession>A0A4R3KDI9</accession>
<proteinExistence type="inferred from homology"/>
<evidence type="ECO:0000256" key="7">
    <source>
        <dbReference type="ARBA" id="ARBA00023136"/>
    </source>
</evidence>
<evidence type="ECO:0000256" key="4">
    <source>
        <dbReference type="ARBA" id="ARBA00022692"/>
    </source>
</evidence>
<dbReference type="GO" id="GO:0017038">
    <property type="term" value="P:protein import"/>
    <property type="evidence" value="ECO:0007669"/>
    <property type="project" value="TreeGrafter"/>
</dbReference>
<keyword evidence="4 9" id="KW-0812">Transmembrane</keyword>
<comment type="similarity">
    <text evidence="8">Belongs to the exbB/tolQ family.</text>
</comment>